<accession>A0A1X2DV34</accession>
<reference evidence="1 2" key="1">
    <citation type="submission" date="2016-01" db="EMBL/GenBank/DDBJ databases">
        <title>The new phylogeny of the genus Mycobacterium.</title>
        <authorList>
            <person name="Tarcisio F."/>
            <person name="Conor M."/>
            <person name="Antonella G."/>
            <person name="Elisabetta G."/>
            <person name="Giulia F.S."/>
            <person name="Sara T."/>
            <person name="Anna F."/>
            <person name="Clotilde B."/>
            <person name="Roberto B."/>
            <person name="Veronica D.S."/>
            <person name="Fabio R."/>
            <person name="Monica P."/>
            <person name="Olivier J."/>
            <person name="Enrico T."/>
            <person name="Nicola S."/>
        </authorList>
    </citation>
    <scope>NUCLEOTIDE SEQUENCE [LARGE SCALE GENOMIC DNA]</scope>
    <source>
        <strain evidence="1 2">DSM 44166</strain>
    </source>
</reference>
<protein>
    <submittedName>
        <fullName evidence="1">Uncharacterized protein</fullName>
    </submittedName>
</protein>
<proteinExistence type="predicted"/>
<comment type="caution">
    <text evidence="1">The sequence shown here is derived from an EMBL/GenBank/DDBJ whole genome shotgun (WGS) entry which is preliminary data.</text>
</comment>
<name>A0A1X2DV34_MYCSZ</name>
<evidence type="ECO:0000313" key="2">
    <source>
        <dbReference type="Proteomes" id="UP000193317"/>
    </source>
</evidence>
<dbReference type="EMBL" id="LQPW01000152">
    <property type="protein sequence ID" value="ORW92067.1"/>
    <property type="molecule type" value="Genomic_DNA"/>
</dbReference>
<evidence type="ECO:0000313" key="1">
    <source>
        <dbReference type="EMBL" id="ORW92067.1"/>
    </source>
</evidence>
<keyword evidence="2" id="KW-1185">Reference proteome</keyword>
<gene>
    <name evidence="1" type="ORF">AWC27_09490</name>
</gene>
<sequence>MMRSAPLAACQQWMREKYFTFGAFSFADPLYFLLKSRAPRKGIMLLITNCDCGLTSVLEDQ</sequence>
<dbReference type="AlphaFoldDB" id="A0A1X2DV34"/>
<organism evidence="1 2">
    <name type="scientific">Mycobacterium szulgai</name>
    <dbReference type="NCBI Taxonomy" id="1787"/>
    <lineage>
        <taxon>Bacteria</taxon>
        <taxon>Bacillati</taxon>
        <taxon>Actinomycetota</taxon>
        <taxon>Actinomycetes</taxon>
        <taxon>Mycobacteriales</taxon>
        <taxon>Mycobacteriaceae</taxon>
        <taxon>Mycobacterium</taxon>
    </lineage>
</organism>
<dbReference type="Proteomes" id="UP000193317">
    <property type="component" value="Unassembled WGS sequence"/>
</dbReference>